<protein>
    <recommendedName>
        <fullName evidence="4">Cation-transporting P-type ATPase C-terminal domain-containing protein</fullName>
    </recommendedName>
</protein>
<reference evidence="2 3" key="1">
    <citation type="journal article" date="2021" name="Elife">
        <title>Chloroplast acquisition without the gene transfer in kleptoplastic sea slugs, Plakobranchus ocellatus.</title>
        <authorList>
            <person name="Maeda T."/>
            <person name="Takahashi S."/>
            <person name="Yoshida T."/>
            <person name="Shimamura S."/>
            <person name="Takaki Y."/>
            <person name="Nagai Y."/>
            <person name="Toyoda A."/>
            <person name="Suzuki Y."/>
            <person name="Arimoto A."/>
            <person name="Ishii H."/>
            <person name="Satoh N."/>
            <person name="Nishiyama T."/>
            <person name="Hasebe M."/>
            <person name="Maruyama T."/>
            <person name="Minagawa J."/>
            <person name="Obokata J."/>
            <person name="Shigenobu S."/>
        </authorList>
    </citation>
    <scope>NUCLEOTIDE SEQUENCE [LARGE SCALE GENOMIC DNA]</scope>
</reference>
<evidence type="ECO:0008006" key="4">
    <source>
        <dbReference type="Google" id="ProtNLM"/>
    </source>
</evidence>
<dbReference type="PANTHER" id="PTHR13219">
    <property type="entry name" value="TRANSMEMBRANE PROTEIN 94"/>
    <property type="match status" value="1"/>
</dbReference>
<keyword evidence="1" id="KW-0472">Membrane</keyword>
<dbReference type="PANTHER" id="PTHR13219:SF6">
    <property type="entry name" value="TRANSMEMBRANE PROTEIN 94"/>
    <property type="match status" value="1"/>
</dbReference>
<keyword evidence="1" id="KW-0812">Transmembrane</keyword>
<feature type="transmembrane region" description="Helical" evidence="1">
    <location>
        <begin position="32"/>
        <end position="51"/>
    </location>
</feature>
<dbReference type="InterPro" id="IPR039720">
    <property type="entry name" value="TMEM94"/>
</dbReference>
<dbReference type="InterPro" id="IPR023298">
    <property type="entry name" value="ATPase_P-typ_TM_dom_sf"/>
</dbReference>
<comment type="caution">
    <text evidence="2">The sequence shown here is derived from an EMBL/GenBank/DDBJ whole genome shotgun (WGS) entry which is preliminary data.</text>
</comment>
<proteinExistence type="predicted"/>
<evidence type="ECO:0000313" key="2">
    <source>
        <dbReference type="EMBL" id="GFR98011.1"/>
    </source>
</evidence>
<dbReference type="AlphaFoldDB" id="A0AAV4HLH0"/>
<dbReference type="EMBL" id="BMAT01012720">
    <property type="protein sequence ID" value="GFR98011.1"/>
    <property type="molecule type" value="Genomic_DNA"/>
</dbReference>
<keyword evidence="3" id="KW-1185">Reference proteome</keyword>
<gene>
    <name evidence="2" type="ORF">ElyMa_006339100</name>
</gene>
<dbReference type="SUPFAM" id="SSF81665">
    <property type="entry name" value="Calcium ATPase, transmembrane domain M"/>
    <property type="match status" value="1"/>
</dbReference>
<dbReference type="Proteomes" id="UP000762676">
    <property type="component" value="Unassembled WGS sequence"/>
</dbReference>
<feature type="transmembrane region" description="Helical" evidence="1">
    <location>
        <begin position="71"/>
        <end position="91"/>
    </location>
</feature>
<evidence type="ECO:0000256" key="1">
    <source>
        <dbReference type="SAM" id="Phobius"/>
    </source>
</evidence>
<keyword evidence="1" id="KW-1133">Transmembrane helix</keyword>
<organism evidence="2 3">
    <name type="scientific">Elysia marginata</name>
    <dbReference type="NCBI Taxonomy" id="1093978"/>
    <lineage>
        <taxon>Eukaryota</taxon>
        <taxon>Metazoa</taxon>
        <taxon>Spiralia</taxon>
        <taxon>Lophotrochozoa</taxon>
        <taxon>Mollusca</taxon>
        <taxon>Gastropoda</taxon>
        <taxon>Heterobranchia</taxon>
        <taxon>Euthyneura</taxon>
        <taxon>Panpulmonata</taxon>
        <taxon>Sacoglossa</taxon>
        <taxon>Placobranchoidea</taxon>
        <taxon>Plakobranchidae</taxon>
        <taxon>Elysia</taxon>
    </lineage>
</organism>
<name>A0AAV4HLH0_9GAST</name>
<sequence>MRHAISTAPVAVSVSLVHWQDHLWQKLPFRNIVWSITAGVIIVVQVVFSVLDVWARHTMWGAALSLADVHPAVWVLGCVWPFVVIALNELSKRREIKLALRAQKRARLDFDTKLGMNSPF</sequence>
<evidence type="ECO:0000313" key="3">
    <source>
        <dbReference type="Proteomes" id="UP000762676"/>
    </source>
</evidence>
<accession>A0AAV4HLH0</accession>